<evidence type="ECO:0000313" key="4">
    <source>
        <dbReference type="Proteomes" id="UP000700596"/>
    </source>
</evidence>
<feature type="transmembrane region" description="Helical" evidence="1">
    <location>
        <begin position="6"/>
        <end position="24"/>
    </location>
</feature>
<evidence type="ECO:0000259" key="2">
    <source>
        <dbReference type="Pfam" id="PF01814"/>
    </source>
</evidence>
<keyword evidence="1" id="KW-1133">Transmembrane helix</keyword>
<organism evidence="3 4">
    <name type="scientific">Dendryphion nanum</name>
    <dbReference type="NCBI Taxonomy" id="256645"/>
    <lineage>
        <taxon>Eukaryota</taxon>
        <taxon>Fungi</taxon>
        <taxon>Dikarya</taxon>
        <taxon>Ascomycota</taxon>
        <taxon>Pezizomycotina</taxon>
        <taxon>Dothideomycetes</taxon>
        <taxon>Pleosporomycetidae</taxon>
        <taxon>Pleosporales</taxon>
        <taxon>Torulaceae</taxon>
        <taxon>Dendryphion</taxon>
    </lineage>
</organism>
<dbReference type="Proteomes" id="UP000700596">
    <property type="component" value="Unassembled WGS sequence"/>
</dbReference>
<sequence length="295" mass="33726">MPTAKLPYLVACVAILIAFLYSQLARHPLMASRQATALERPWADAPLKMVSTPMYVTKKDDTFTKGASHMALLHNAVLRGYNSIHVQARHVKPDDYADFIGYCLAWFKLVKSHHDDEEANLFPKVVDVIGKEDSEIWGATHHEHEAMLPGLVAFNEYLTTLSSPRDFDADNLLAIMNTFQEPLDLHFHSEISTIASLSSLGTFPSADLVFKTWGKQTLTRAGYAEVFPFVFLNFDRTFEEGSWENWPPMPYPIRWALVRYSAWWHPGWWRFASCDIDGYPKRLHAIEEKETPIPL</sequence>
<dbReference type="InterPro" id="IPR053206">
    <property type="entry name" value="Dimeric_xanthone_biosynth"/>
</dbReference>
<dbReference type="OrthoDB" id="58416at2759"/>
<evidence type="ECO:0000313" key="3">
    <source>
        <dbReference type="EMBL" id="KAH7118741.1"/>
    </source>
</evidence>
<feature type="domain" description="Hemerythrin-like" evidence="2">
    <location>
        <begin position="70"/>
        <end position="193"/>
    </location>
</feature>
<accession>A0A9P9IFG2</accession>
<gene>
    <name evidence="3" type="ORF">B0J11DRAFT_582549</name>
</gene>
<comment type="caution">
    <text evidence="3">The sequence shown here is derived from an EMBL/GenBank/DDBJ whole genome shotgun (WGS) entry which is preliminary data.</text>
</comment>
<dbReference type="EMBL" id="JAGMWT010000012">
    <property type="protein sequence ID" value="KAH7118741.1"/>
    <property type="molecule type" value="Genomic_DNA"/>
</dbReference>
<keyword evidence="1" id="KW-0472">Membrane</keyword>
<protein>
    <recommendedName>
        <fullName evidence="2">Hemerythrin-like domain-containing protein</fullName>
    </recommendedName>
</protein>
<dbReference type="AlphaFoldDB" id="A0A9P9IFG2"/>
<evidence type="ECO:0000256" key="1">
    <source>
        <dbReference type="SAM" id="Phobius"/>
    </source>
</evidence>
<dbReference type="Gene3D" id="1.20.120.520">
    <property type="entry name" value="nmb1532 protein domain like"/>
    <property type="match status" value="1"/>
</dbReference>
<reference evidence="3" key="1">
    <citation type="journal article" date="2021" name="Nat. Commun.">
        <title>Genetic determinants of endophytism in the Arabidopsis root mycobiome.</title>
        <authorList>
            <person name="Mesny F."/>
            <person name="Miyauchi S."/>
            <person name="Thiergart T."/>
            <person name="Pickel B."/>
            <person name="Atanasova L."/>
            <person name="Karlsson M."/>
            <person name="Huettel B."/>
            <person name="Barry K.W."/>
            <person name="Haridas S."/>
            <person name="Chen C."/>
            <person name="Bauer D."/>
            <person name="Andreopoulos W."/>
            <person name="Pangilinan J."/>
            <person name="LaButti K."/>
            <person name="Riley R."/>
            <person name="Lipzen A."/>
            <person name="Clum A."/>
            <person name="Drula E."/>
            <person name="Henrissat B."/>
            <person name="Kohler A."/>
            <person name="Grigoriev I.V."/>
            <person name="Martin F.M."/>
            <person name="Hacquard S."/>
        </authorList>
    </citation>
    <scope>NUCLEOTIDE SEQUENCE</scope>
    <source>
        <strain evidence="3">MPI-CAGE-CH-0243</strain>
    </source>
</reference>
<name>A0A9P9IFG2_9PLEO</name>
<keyword evidence="1" id="KW-0812">Transmembrane</keyword>
<proteinExistence type="predicted"/>
<dbReference type="PANTHER" id="PTHR38048">
    <property type="entry name" value="EXPRESSED PROTEIN"/>
    <property type="match status" value="1"/>
</dbReference>
<dbReference type="PANTHER" id="PTHR38048:SF2">
    <property type="entry name" value="HEMERYTHRIN-LIKE DOMAIN-CONTAINING PROTEIN"/>
    <property type="match status" value="1"/>
</dbReference>
<keyword evidence="4" id="KW-1185">Reference proteome</keyword>
<dbReference type="InterPro" id="IPR012312">
    <property type="entry name" value="Hemerythrin-like"/>
</dbReference>
<dbReference type="Pfam" id="PF01814">
    <property type="entry name" value="Hemerythrin"/>
    <property type="match status" value="1"/>
</dbReference>